<protein>
    <submittedName>
        <fullName evidence="1">Uncharacterized protein</fullName>
    </submittedName>
</protein>
<evidence type="ECO:0000313" key="1">
    <source>
        <dbReference type="EMBL" id="MCO8274291.1"/>
    </source>
</evidence>
<proteinExistence type="predicted"/>
<comment type="caution">
    <text evidence="1">The sequence shown here is derived from an EMBL/GenBank/DDBJ whole genome shotgun (WGS) entry which is preliminary data.</text>
</comment>
<organism evidence="1 2">
    <name type="scientific">Paractinoplanes aksuensis</name>
    <dbReference type="NCBI Taxonomy" id="2939490"/>
    <lineage>
        <taxon>Bacteria</taxon>
        <taxon>Bacillati</taxon>
        <taxon>Actinomycetota</taxon>
        <taxon>Actinomycetes</taxon>
        <taxon>Micromonosporales</taxon>
        <taxon>Micromonosporaceae</taxon>
        <taxon>Paractinoplanes</taxon>
    </lineage>
</organism>
<sequence length="112" mass="12488">MNEILRFANMGANIVRTTTLTVDSTVKSGGVLNLPFSTREAESVSMKSTFWIQELAEKDKAGKPLMRLQYSQVVMLNFFSPREDGLPERAAWPHISIATLSKVPAEYKLVQG</sequence>
<dbReference type="EMBL" id="JAMYJR010000030">
    <property type="protein sequence ID" value="MCO8274291.1"/>
    <property type="molecule type" value="Genomic_DNA"/>
</dbReference>
<dbReference type="RefSeq" id="WP_253240367.1">
    <property type="nucleotide sequence ID" value="NZ_JAMYJR010000030.1"/>
</dbReference>
<name>A0ABT1DTW7_9ACTN</name>
<dbReference type="Proteomes" id="UP001523369">
    <property type="component" value="Unassembled WGS sequence"/>
</dbReference>
<keyword evidence="2" id="KW-1185">Reference proteome</keyword>
<reference evidence="1 2" key="1">
    <citation type="submission" date="2022-06" db="EMBL/GenBank/DDBJ databases">
        <title>New Species of the Genus Actinoplanes, ActinopZanes ferrugineus.</title>
        <authorList>
            <person name="Ding P."/>
        </authorList>
    </citation>
    <scope>NUCLEOTIDE SEQUENCE [LARGE SCALE GENOMIC DNA]</scope>
    <source>
        <strain evidence="1 2">TRM88003</strain>
    </source>
</reference>
<gene>
    <name evidence="1" type="ORF">M1L60_27190</name>
</gene>
<accession>A0ABT1DTW7</accession>
<evidence type="ECO:0000313" key="2">
    <source>
        <dbReference type="Proteomes" id="UP001523369"/>
    </source>
</evidence>